<keyword evidence="4 6" id="KW-0807">Transducer</keyword>
<gene>
    <name evidence="10" type="ORF">ACFP56_09210</name>
</gene>
<evidence type="ECO:0000256" key="1">
    <source>
        <dbReference type="ARBA" id="ARBA00004236"/>
    </source>
</evidence>
<protein>
    <submittedName>
        <fullName evidence="10">Methyl-accepting chemotaxis protein</fullName>
    </submittedName>
</protein>
<keyword evidence="7" id="KW-0812">Transmembrane</keyword>
<comment type="similarity">
    <text evidence="5">Belongs to the methyl-accepting chemotaxis (MCP) protein family.</text>
</comment>
<dbReference type="SMART" id="SM00283">
    <property type="entry name" value="MA"/>
    <property type="match status" value="1"/>
</dbReference>
<comment type="caution">
    <text evidence="10">The sequence shown here is derived from an EMBL/GenBank/DDBJ whole genome shotgun (WGS) entry which is preliminary data.</text>
</comment>
<dbReference type="InterPro" id="IPR004089">
    <property type="entry name" value="MCPsignal_dom"/>
</dbReference>
<dbReference type="Gene3D" id="6.10.340.10">
    <property type="match status" value="1"/>
</dbReference>
<dbReference type="RefSeq" id="WP_379233608.1">
    <property type="nucleotide sequence ID" value="NZ_JBHSTE010000003.1"/>
</dbReference>
<dbReference type="SUPFAM" id="SSF58104">
    <property type="entry name" value="Methyl-accepting chemotaxis protein (MCP) signaling domain"/>
    <property type="match status" value="1"/>
</dbReference>
<keyword evidence="11" id="KW-1185">Reference proteome</keyword>
<dbReference type="Pfam" id="PF00672">
    <property type="entry name" value="HAMP"/>
    <property type="match status" value="1"/>
</dbReference>
<evidence type="ECO:0000256" key="4">
    <source>
        <dbReference type="ARBA" id="ARBA00023224"/>
    </source>
</evidence>
<evidence type="ECO:0000256" key="3">
    <source>
        <dbReference type="ARBA" id="ARBA00023136"/>
    </source>
</evidence>
<feature type="transmembrane region" description="Helical" evidence="7">
    <location>
        <begin position="12"/>
        <end position="33"/>
    </location>
</feature>
<dbReference type="InterPro" id="IPR003660">
    <property type="entry name" value="HAMP_dom"/>
</dbReference>
<dbReference type="Gene3D" id="1.10.287.950">
    <property type="entry name" value="Methyl-accepting chemotaxis protein"/>
    <property type="match status" value="1"/>
</dbReference>
<proteinExistence type="inferred from homology"/>
<evidence type="ECO:0000259" key="8">
    <source>
        <dbReference type="PROSITE" id="PS50111"/>
    </source>
</evidence>
<accession>A0ABW1V5A3</accession>
<dbReference type="InterPro" id="IPR004090">
    <property type="entry name" value="Chemotax_Me-accpt_rcpt"/>
</dbReference>
<dbReference type="Pfam" id="PF00015">
    <property type="entry name" value="MCPsignal"/>
    <property type="match status" value="1"/>
</dbReference>
<dbReference type="PRINTS" id="PR00260">
    <property type="entry name" value="CHEMTRNSDUCR"/>
</dbReference>
<dbReference type="PROSITE" id="PS50885">
    <property type="entry name" value="HAMP"/>
    <property type="match status" value="1"/>
</dbReference>
<name>A0ABW1V5A3_9BACL</name>
<dbReference type="PANTHER" id="PTHR32089">
    <property type="entry name" value="METHYL-ACCEPTING CHEMOTAXIS PROTEIN MCPB"/>
    <property type="match status" value="1"/>
</dbReference>
<evidence type="ECO:0000259" key="9">
    <source>
        <dbReference type="PROSITE" id="PS50885"/>
    </source>
</evidence>
<dbReference type="PANTHER" id="PTHR32089:SF112">
    <property type="entry name" value="LYSOZYME-LIKE PROTEIN-RELATED"/>
    <property type="match status" value="1"/>
</dbReference>
<keyword evidence="3 7" id="KW-0472">Membrane</keyword>
<evidence type="ECO:0000313" key="10">
    <source>
        <dbReference type="EMBL" id="MFC6332798.1"/>
    </source>
</evidence>
<reference evidence="11" key="1">
    <citation type="journal article" date="2019" name="Int. J. Syst. Evol. Microbiol.">
        <title>The Global Catalogue of Microorganisms (GCM) 10K type strain sequencing project: providing services to taxonomists for standard genome sequencing and annotation.</title>
        <authorList>
            <consortium name="The Broad Institute Genomics Platform"/>
            <consortium name="The Broad Institute Genome Sequencing Center for Infectious Disease"/>
            <person name="Wu L."/>
            <person name="Ma J."/>
        </authorList>
    </citation>
    <scope>NUCLEOTIDE SEQUENCE [LARGE SCALE GENOMIC DNA]</scope>
    <source>
        <strain evidence="11">PCU 280</strain>
    </source>
</reference>
<dbReference type="EMBL" id="JBHSTE010000003">
    <property type="protein sequence ID" value="MFC6332798.1"/>
    <property type="molecule type" value="Genomic_DNA"/>
</dbReference>
<dbReference type="Proteomes" id="UP001596233">
    <property type="component" value="Unassembled WGS sequence"/>
</dbReference>
<sequence length="426" mass="46546">MNIRKSIVKKMVLGITVASAITYATSAFFLLVVGKLEWFSTIPSWLFVVGTLAIGIFWTGLFGYIAARWMLKPLIAVTNTVTEAATGNLNVASVEVRTRDEMYQLAEAVNKMLIQFRTIVNSIKSNSALTDRHVQELQEAVNQTAVQLEGLTVQSEQITSGTTMQASSTNLLNTSADELYHSALHMQEEASVAKQRTDHMNQAATQSEEVFRSLVEGMRQLEQLNKGSLETIQQLSQLAEEIGNISSVVGGIAEQTHLLALNAAIEAARAGEEGRGFVVVAQEVKSLADSSGQAVDEIRHLIEQVQNGVVAAVQSINEQYKLSSQEAENGERFAKAFYEVKEEATTVAETVEKMAGLLSIQAKQVEESREQTSKVAQVAENIREGAKAVHDTSQQQAAIMEEIAASTDELRAKSSELLEKASYFRT</sequence>
<feature type="domain" description="HAMP" evidence="9">
    <location>
        <begin position="68"/>
        <end position="121"/>
    </location>
</feature>
<evidence type="ECO:0000256" key="6">
    <source>
        <dbReference type="PROSITE-ProRule" id="PRU00284"/>
    </source>
</evidence>
<evidence type="ECO:0000256" key="7">
    <source>
        <dbReference type="SAM" id="Phobius"/>
    </source>
</evidence>
<evidence type="ECO:0000256" key="2">
    <source>
        <dbReference type="ARBA" id="ARBA00022475"/>
    </source>
</evidence>
<dbReference type="PROSITE" id="PS50111">
    <property type="entry name" value="CHEMOTAXIS_TRANSDUC_2"/>
    <property type="match status" value="1"/>
</dbReference>
<organism evidence="10 11">
    <name type="scientific">Paenibacillus septentrionalis</name>
    <dbReference type="NCBI Taxonomy" id="429342"/>
    <lineage>
        <taxon>Bacteria</taxon>
        <taxon>Bacillati</taxon>
        <taxon>Bacillota</taxon>
        <taxon>Bacilli</taxon>
        <taxon>Bacillales</taxon>
        <taxon>Paenibacillaceae</taxon>
        <taxon>Paenibacillus</taxon>
    </lineage>
</organism>
<keyword evidence="7" id="KW-1133">Transmembrane helix</keyword>
<comment type="subcellular location">
    <subcellularLocation>
        <location evidence="1">Cell membrane</location>
    </subcellularLocation>
</comment>
<feature type="transmembrane region" description="Helical" evidence="7">
    <location>
        <begin position="45"/>
        <end position="67"/>
    </location>
</feature>
<evidence type="ECO:0000313" key="11">
    <source>
        <dbReference type="Proteomes" id="UP001596233"/>
    </source>
</evidence>
<evidence type="ECO:0000256" key="5">
    <source>
        <dbReference type="ARBA" id="ARBA00029447"/>
    </source>
</evidence>
<keyword evidence="2" id="KW-1003">Cell membrane</keyword>
<dbReference type="CDD" id="cd06225">
    <property type="entry name" value="HAMP"/>
    <property type="match status" value="1"/>
</dbReference>
<feature type="domain" description="Methyl-accepting transducer" evidence="8">
    <location>
        <begin position="140"/>
        <end position="411"/>
    </location>
</feature>
<dbReference type="SMART" id="SM00304">
    <property type="entry name" value="HAMP"/>
    <property type="match status" value="1"/>
</dbReference>